<keyword evidence="2" id="KW-1185">Reference proteome</keyword>
<dbReference type="Proteomes" id="UP000694941">
    <property type="component" value="Unplaced"/>
</dbReference>
<protein>
    <submittedName>
        <fullName evidence="3">Uncharacterized protein LOC106464138</fullName>
    </submittedName>
</protein>
<proteinExistence type="predicted"/>
<organism evidence="2 3">
    <name type="scientific">Limulus polyphemus</name>
    <name type="common">Atlantic horseshoe crab</name>
    <dbReference type="NCBI Taxonomy" id="6850"/>
    <lineage>
        <taxon>Eukaryota</taxon>
        <taxon>Metazoa</taxon>
        <taxon>Ecdysozoa</taxon>
        <taxon>Arthropoda</taxon>
        <taxon>Chelicerata</taxon>
        <taxon>Merostomata</taxon>
        <taxon>Xiphosura</taxon>
        <taxon>Limulidae</taxon>
        <taxon>Limulus</taxon>
    </lineage>
</organism>
<feature type="chain" id="PRO_5046767073" evidence="1">
    <location>
        <begin position="21"/>
        <end position="130"/>
    </location>
</feature>
<evidence type="ECO:0000313" key="2">
    <source>
        <dbReference type="Proteomes" id="UP000694941"/>
    </source>
</evidence>
<evidence type="ECO:0000256" key="1">
    <source>
        <dbReference type="SAM" id="SignalP"/>
    </source>
</evidence>
<sequence>MRINVVGFFLASFMLEIATATKEDERAATCLLYTTENEAVKKMVKTCESLIPEAQFKEWDKCKMKHLSGNKDDELAFKEMCAETPTEIGKSLWYCMKSKEDKSQKTSKTDESTKQEIEQCYGEAFNLLFQ</sequence>
<name>A0ABM1BDC2_LIMPO</name>
<keyword evidence="1" id="KW-0732">Signal</keyword>
<dbReference type="RefSeq" id="XP_013779701.1">
    <property type="nucleotide sequence ID" value="XM_013924247.2"/>
</dbReference>
<gene>
    <name evidence="3" type="primary">LOC106464138</name>
</gene>
<accession>A0ABM1BDC2</accession>
<reference evidence="3" key="1">
    <citation type="submission" date="2025-08" db="UniProtKB">
        <authorList>
            <consortium name="RefSeq"/>
        </authorList>
    </citation>
    <scope>IDENTIFICATION</scope>
    <source>
        <tissue evidence="3">Muscle</tissue>
    </source>
</reference>
<evidence type="ECO:0000313" key="3">
    <source>
        <dbReference type="RefSeq" id="XP_013779701.1"/>
    </source>
</evidence>
<dbReference type="GeneID" id="106464138"/>
<feature type="signal peptide" evidence="1">
    <location>
        <begin position="1"/>
        <end position="20"/>
    </location>
</feature>